<keyword evidence="4" id="KW-1185">Reference proteome</keyword>
<keyword evidence="2" id="KW-0812">Transmembrane</keyword>
<feature type="region of interest" description="Disordered" evidence="1">
    <location>
        <begin position="45"/>
        <end position="98"/>
    </location>
</feature>
<feature type="compositionally biased region" description="Low complexity" evidence="1">
    <location>
        <begin position="75"/>
        <end position="98"/>
    </location>
</feature>
<dbReference type="Proteomes" id="UP001314241">
    <property type="component" value="Unassembled WGS sequence"/>
</dbReference>
<keyword evidence="2" id="KW-1133">Transmembrane helix</keyword>
<feature type="region of interest" description="Disordered" evidence="1">
    <location>
        <begin position="152"/>
        <end position="182"/>
    </location>
</feature>
<feature type="compositionally biased region" description="Basic and acidic residues" evidence="1">
    <location>
        <begin position="57"/>
        <end position="74"/>
    </location>
</feature>
<keyword evidence="2" id="KW-0472">Membrane</keyword>
<evidence type="ECO:0000256" key="1">
    <source>
        <dbReference type="SAM" id="MobiDB-lite"/>
    </source>
</evidence>
<gene>
    <name evidence="3" type="ORF">R54876_GBNLAHCA_00393</name>
</gene>
<accession>A0ABM9N3V5</accession>
<comment type="caution">
    <text evidence="3">The sequence shown here is derived from an EMBL/GenBank/DDBJ whole genome shotgun (WGS) entry which is preliminary data.</text>
</comment>
<organism evidence="3 4">
    <name type="scientific">Eupransor demetentiae</name>
    <dbReference type="NCBI Taxonomy" id="3109584"/>
    <lineage>
        <taxon>Bacteria</taxon>
        <taxon>Bacillati</taxon>
        <taxon>Bacillota</taxon>
        <taxon>Bacilli</taxon>
        <taxon>Lactobacillales</taxon>
        <taxon>Lactobacillaceae</taxon>
        <taxon>Eupransor</taxon>
    </lineage>
</organism>
<reference evidence="3 4" key="1">
    <citation type="submission" date="2024-01" db="EMBL/GenBank/DDBJ databases">
        <authorList>
            <person name="Botero Cardona J."/>
        </authorList>
    </citation>
    <scope>NUCLEOTIDE SEQUENCE [LARGE SCALE GENOMIC DNA]</scope>
    <source>
        <strain evidence="3 4">LMG 33000</strain>
    </source>
</reference>
<evidence type="ECO:0000313" key="3">
    <source>
        <dbReference type="EMBL" id="CAK8053834.1"/>
    </source>
</evidence>
<name>A0ABM9N3V5_9LACO</name>
<evidence type="ECO:0000313" key="4">
    <source>
        <dbReference type="Proteomes" id="UP001314241"/>
    </source>
</evidence>
<dbReference type="EMBL" id="CAWVOH010000001">
    <property type="protein sequence ID" value="CAK8053834.1"/>
    <property type="molecule type" value="Genomic_DNA"/>
</dbReference>
<dbReference type="RefSeq" id="WP_349641383.1">
    <property type="nucleotide sequence ID" value="NZ_CAWVOH010000001.1"/>
</dbReference>
<sequence>MKDYDKRAQGQKHLRRNRFYIFLLTLAIIGVGALVIFKYTEVSNPLPRRTESSSSESKSEKNHKNHAKKSEKANHSSSSTSSNSSSSSSSAADTAAAEQALKGKTLAEAIAWAQAHGKSYTYQSTGSLSDNNIVTSVTDNGSSLNIIVAPANGSATSSSSASSAPSSSSSSSAKVSSFNDLR</sequence>
<feature type="transmembrane region" description="Helical" evidence="2">
    <location>
        <begin position="20"/>
        <end position="39"/>
    </location>
</feature>
<proteinExistence type="predicted"/>
<evidence type="ECO:0000256" key="2">
    <source>
        <dbReference type="SAM" id="Phobius"/>
    </source>
</evidence>
<protein>
    <submittedName>
        <fullName evidence="3">Uncharacterized protein</fullName>
    </submittedName>
</protein>
<feature type="compositionally biased region" description="Low complexity" evidence="1">
    <location>
        <begin position="154"/>
        <end position="182"/>
    </location>
</feature>